<protein>
    <submittedName>
        <fullName evidence="2">Transcriptional regulator</fullName>
    </submittedName>
</protein>
<name>A0A3R0CD33_SALER</name>
<dbReference type="EMBL" id="RSMR01000055">
    <property type="protein sequence ID" value="MIK94969.1"/>
    <property type="molecule type" value="Genomic_DNA"/>
</dbReference>
<dbReference type="EMBL" id="AAACVH010000034">
    <property type="protein sequence ID" value="EAA8666976.1"/>
    <property type="molecule type" value="Genomic_DNA"/>
</dbReference>
<evidence type="ECO:0000313" key="2">
    <source>
        <dbReference type="EMBL" id="MIK94969.1"/>
    </source>
</evidence>
<proteinExistence type="predicted"/>
<dbReference type="Proteomes" id="UP000839834">
    <property type="component" value="Unassembled WGS sequence"/>
</dbReference>
<dbReference type="Proteomes" id="UP000885283">
    <property type="component" value="Unassembled WGS sequence"/>
</dbReference>
<reference evidence="2" key="1">
    <citation type="submission" date="2018-08" db="EMBL/GenBank/DDBJ databases">
        <authorList>
            <consortium name="GenomeTrakr network: Whole genome sequencing for foodborne pathogen traceback"/>
        </authorList>
    </citation>
    <scope>NUCLEOTIDE SEQUENCE [LARGE SCALE GENOMIC DNA]</scope>
    <source>
        <strain evidence="2">FLUFL-1338</strain>
        <strain evidence="1">FLUFL-367</strain>
    </source>
</reference>
<accession>A0A3R0CD33</accession>
<organism evidence="2">
    <name type="scientific">Salmonella enterica</name>
    <name type="common">Salmonella choleraesuis</name>
    <dbReference type="NCBI Taxonomy" id="28901"/>
    <lineage>
        <taxon>Bacteria</taxon>
        <taxon>Pseudomonadati</taxon>
        <taxon>Pseudomonadota</taxon>
        <taxon>Gammaproteobacteria</taxon>
        <taxon>Enterobacterales</taxon>
        <taxon>Enterobacteriaceae</taxon>
        <taxon>Salmonella</taxon>
    </lineage>
</organism>
<evidence type="ECO:0000313" key="1">
    <source>
        <dbReference type="EMBL" id="EAA8666976.1"/>
    </source>
</evidence>
<gene>
    <name evidence="2" type="ORF">KO51_26745</name>
    <name evidence="1" type="ORF">NL99_18750</name>
</gene>
<sequence>MAGCNRMSVRQVIIHGDCWPVVSAVQYVVRAMHPAYRCEVTGSLPCLLQRLTGAPETVLILCLRPREHIYLFYALKSLLLDHPVLVISDELLFSDRLVLRCWGDIPCAPYREIQTIISGLQKYGHCPYPLKGTFAKFLSVPECATGFFEVPVIFNNPKRLMRYMSLLMLRATTNCGVTSSQQKLLWALYKGHYSLSGLTTILNRSEKQIWQDKGLVLTKLGMRNRQYDLLYGTRFCPDMQRTAFISPADAKKLCGVEEPGKHENQWLQPEAYRHR</sequence>
<comment type="caution">
    <text evidence="2">The sequence shown here is derived from an EMBL/GenBank/DDBJ whole genome shotgun (WGS) entry which is preliminary data.</text>
</comment>
<dbReference type="AlphaFoldDB" id="A0A3R0CD33"/>